<name>A0A7H0FWN1_9GAMM</name>
<dbReference type="RefSeq" id="WP_187711888.1">
    <property type="nucleotide sequence ID" value="NZ_CP060820.1"/>
</dbReference>
<dbReference type="EMBL" id="CP060820">
    <property type="protein sequence ID" value="QNP40447.1"/>
    <property type="molecule type" value="Genomic_DNA"/>
</dbReference>
<keyword evidence="2" id="KW-1185">Reference proteome</keyword>
<accession>A0A7H0FWN1</accession>
<dbReference type="AlphaFoldDB" id="A0A7H0FWN1"/>
<dbReference type="SUPFAM" id="SSF48576">
    <property type="entry name" value="Terpenoid synthases"/>
    <property type="match status" value="1"/>
</dbReference>
<proteinExistence type="predicted"/>
<evidence type="ECO:0000313" key="1">
    <source>
        <dbReference type="EMBL" id="QNP40447.1"/>
    </source>
</evidence>
<protein>
    <submittedName>
        <fullName evidence="1">Phytoene/squalene synthase family protein</fullName>
    </submittedName>
</protein>
<reference evidence="1 2" key="1">
    <citation type="submission" date="2020-08" db="EMBL/GenBank/DDBJ databases">
        <title>Lysobacter sp. II4 sp. nov., isolated from soil.</title>
        <authorList>
            <person name="Woo C.Y."/>
            <person name="Kim J."/>
        </authorList>
    </citation>
    <scope>NUCLEOTIDE SEQUENCE [LARGE SCALE GENOMIC DNA]</scope>
    <source>
        <strain evidence="1 2">II4</strain>
    </source>
</reference>
<evidence type="ECO:0000313" key="2">
    <source>
        <dbReference type="Proteomes" id="UP000516018"/>
    </source>
</evidence>
<dbReference type="KEGG" id="lsx:H8B22_13375"/>
<dbReference type="InterPro" id="IPR008949">
    <property type="entry name" value="Isoprenoid_synthase_dom_sf"/>
</dbReference>
<gene>
    <name evidence="1" type="ORF">H8B22_13375</name>
</gene>
<organism evidence="1 2">
    <name type="scientific">Agrilutibacter terrestris</name>
    <dbReference type="NCBI Taxonomy" id="2865112"/>
    <lineage>
        <taxon>Bacteria</taxon>
        <taxon>Pseudomonadati</taxon>
        <taxon>Pseudomonadota</taxon>
        <taxon>Gammaproteobacteria</taxon>
        <taxon>Lysobacterales</taxon>
        <taxon>Lysobacteraceae</taxon>
        <taxon>Agrilutibacter</taxon>
    </lineage>
</organism>
<sequence length="231" mass="25056">MSEREAIDSFIDKWRARWPEWSVAEVFVPHAQRETAAAWMALVQELTDAAWGGSDPRPGEAKLGWWAEELQGWTRGIRRHPLGIVLQKFPVDWLLLARALPALRDSRERPVDSDEAHTQLRPFAEAAASIEAGLFGGAADAQALVAANLLQLRLAHHPGEAVPLQVLAQVGEGAALAAWSQQLAGRISVRGGTAPRRVLAGIAKSRLRRGDAVQPVGAMRALWAAWGAARG</sequence>
<dbReference type="Proteomes" id="UP000516018">
    <property type="component" value="Chromosome"/>
</dbReference>